<evidence type="ECO:0000313" key="8">
    <source>
        <dbReference type="EMBL" id="SVA73073.1"/>
    </source>
</evidence>
<dbReference type="GO" id="GO:0005886">
    <property type="term" value="C:plasma membrane"/>
    <property type="evidence" value="ECO:0007669"/>
    <property type="project" value="UniProtKB-SubCell"/>
</dbReference>
<evidence type="ECO:0000256" key="6">
    <source>
        <dbReference type="SAM" id="Phobius"/>
    </source>
</evidence>
<organism evidence="8">
    <name type="scientific">marine metagenome</name>
    <dbReference type="NCBI Taxonomy" id="408172"/>
    <lineage>
        <taxon>unclassified sequences</taxon>
        <taxon>metagenomes</taxon>
        <taxon>ecological metagenomes</taxon>
    </lineage>
</organism>
<feature type="transmembrane region" description="Helical" evidence="6">
    <location>
        <begin position="268"/>
        <end position="295"/>
    </location>
</feature>
<evidence type="ECO:0000256" key="1">
    <source>
        <dbReference type="ARBA" id="ARBA00004651"/>
    </source>
</evidence>
<feature type="domain" description="ABC3 transporter permease C-terminal" evidence="7">
    <location>
        <begin position="228"/>
        <end position="344"/>
    </location>
</feature>
<feature type="non-terminal residue" evidence="8">
    <location>
        <position position="354"/>
    </location>
</feature>
<evidence type="ECO:0000259" key="7">
    <source>
        <dbReference type="Pfam" id="PF02687"/>
    </source>
</evidence>
<evidence type="ECO:0000256" key="3">
    <source>
        <dbReference type="ARBA" id="ARBA00022692"/>
    </source>
</evidence>
<feature type="non-terminal residue" evidence="8">
    <location>
        <position position="1"/>
    </location>
</feature>
<reference evidence="8" key="1">
    <citation type="submission" date="2018-05" db="EMBL/GenBank/DDBJ databases">
        <authorList>
            <person name="Lanie J.A."/>
            <person name="Ng W.-L."/>
            <person name="Kazmierczak K.M."/>
            <person name="Andrzejewski T.M."/>
            <person name="Davidsen T.M."/>
            <person name="Wayne K.J."/>
            <person name="Tettelin H."/>
            <person name="Glass J.I."/>
            <person name="Rusch D."/>
            <person name="Podicherti R."/>
            <person name="Tsui H.-C.T."/>
            <person name="Winkler M.E."/>
        </authorList>
    </citation>
    <scope>NUCLEOTIDE SEQUENCE</scope>
</reference>
<accession>A0A381Y9B4</accession>
<keyword evidence="4 6" id="KW-1133">Transmembrane helix</keyword>
<keyword evidence="5 6" id="KW-0472">Membrane</keyword>
<comment type="subcellular location">
    <subcellularLocation>
        <location evidence="1">Cell membrane</location>
        <topology evidence="1">Multi-pass membrane protein</topology>
    </subcellularLocation>
</comment>
<protein>
    <recommendedName>
        <fullName evidence="7">ABC3 transporter permease C-terminal domain-containing protein</fullName>
    </recommendedName>
</protein>
<dbReference type="InterPro" id="IPR038766">
    <property type="entry name" value="Membrane_comp_ABC_pdt"/>
</dbReference>
<dbReference type="InterPro" id="IPR003838">
    <property type="entry name" value="ABC3_permease_C"/>
</dbReference>
<proteinExistence type="predicted"/>
<dbReference type="PANTHER" id="PTHR30287:SF1">
    <property type="entry name" value="INNER MEMBRANE PROTEIN"/>
    <property type="match status" value="1"/>
</dbReference>
<sequence length="354" mass="37827">VTSVGFFTDRIRLAMEQRSGELLGADVRIEASTPVASIYRTKATEEGLAVSRQVEFPSVILDPQGMPKLVAVKVVEMGYPLRGRLRVSDQLFEEGTETDAVPASGTLWVGATLLAESGLQLGQSIKLGASFFRLARVLSYEPDNTGIFSQLAAPRVMMNRIDLEVAELLSAASRARHRVLVAGEPKPVAAFIDWARERDDPSVRIRTVRDVEPEIRTALDRAASYLGLASITAIVIAGAAILLAMRLYARQQQDASAVMRCLGASQGYVLQIFLGRVLTAAGLASAIGCAAGLIAQEFLASLASSALQVELPAPSFRPLLAGVIVGTVVALGFGLAPILSLRQVPVLRLLRSEH</sequence>
<dbReference type="AlphaFoldDB" id="A0A381Y9B4"/>
<dbReference type="PANTHER" id="PTHR30287">
    <property type="entry name" value="MEMBRANE COMPONENT OF PREDICTED ABC SUPERFAMILY METABOLITE UPTAKE TRANSPORTER"/>
    <property type="match status" value="1"/>
</dbReference>
<evidence type="ECO:0000256" key="2">
    <source>
        <dbReference type="ARBA" id="ARBA00022475"/>
    </source>
</evidence>
<evidence type="ECO:0000256" key="5">
    <source>
        <dbReference type="ARBA" id="ARBA00023136"/>
    </source>
</evidence>
<gene>
    <name evidence="8" type="ORF">METZ01_LOCUS125927</name>
</gene>
<keyword evidence="3 6" id="KW-0812">Transmembrane</keyword>
<feature type="transmembrane region" description="Helical" evidence="6">
    <location>
        <begin position="225"/>
        <end position="248"/>
    </location>
</feature>
<name>A0A381Y9B4_9ZZZZ</name>
<keyword evidence="2" id="KW-1003">Cell membrane</keyword>
<feature type="transmembrane region" description="Helical" evidence="6">
    <location>
        <begin position="315"/>
        <end position="341"/>
    </location>
</feature>
<evidence type="ECO:0000256" key="4">
    <source>
        <dbReference type="ARBA" id="ARBA00022989"/>
    </source>
</evidence>
<dbReference type="EMBL" id="UINC01017586">
    <property type="protein sequence ID" value="SVA73073.1"/>
    <property type="molecule type" value="Genomic_DNA"/>
</dbReference>
<dbReference type="Pfam" id="PF02687">
    <property type="entry name" value="FtsX"/>
    <property type="match status" value="1"/>
</dbReference>